<protein>
    <submittedName>
        <fullName evidence="2">Uncharacterized protein</fullName>
    </submittedName>
</protein>
<dbReference type="AlphaFoldDB" id="A0A6M3LSH9"/>
<name>A0A6M3LSH9_9ZZZZ</name>
<evidence type="ECO:0000313" key="2">
    <source>
        <dbReference type="EMBL" id="QJA96484.1"/>
    </source>
</evidence>
<dbReference type="EMBL" id="MT141618">
    <property type="protein sequence ID" value="QJA68446.1"/>
    <property type="molecule type" value="Genomic_DNA"/>
</dbReference>
<organism evidence="2">
    <name type="scientific">viral metagenome</name>
    <dbReference type="NCBI Taxonomy" id="1070528"/>
    <lineage>
        <taxon>unclassified sequences</taxon>
        <taxon>metagenomes</taxon>
        <taxon>organismal metagenomes</taxon>
    </lineage>
</organism>
<accession>A0A6M3LSH9</accession>
<dbReference type="EMBL" id="MT143405">
    <property type="protein sequence ID" value="QJA96484.1"/>
    <property type="molecule type" value="Genomic_DNA"/>
</dbReference>
<reference evidence="2" key="1">
    <citation type="submission" date="2020-03" db="EMBL/GenBank/DDBJ databases">
        <title>The deep terrestrial virosphere.</title>
        <authorList>
            <person name="Holmfeldt K."/>
            <person name="Nilsson E."/>
            <person name="Simone D."/>
            <person name="Lopez-Fernandez M."/>
            <person name="Wu X."/>
            <person name="de Brujin I."/>
            <person name="Lundin D."/>
            <person name="Andersson A."/>
            <person name="Bertilsson S."/>
            <person name="Dopson M."/>
        </authorList>
    </citation>
    <scope>NUCLEOTIDE SEQUENCE</scope>
    <source>
        <strain evidence="1">MM415A06705</strain>
        <strain evidence="2">MM415B08389</strain>
    </source>
</reference>
<evidence type="ECO:0000313" key="1">
    <source>
        <dbReference type="EMBL" id="QJA68446.1"/>
    </source>
</evidence>
<gene>
    <name evidence="1" type="ORF">MM415A06705_0003</name>
    <name evidence="2" type="ORF">MM415B08389_0002</name>
</gene>
<proteinExistence type="predicted"/>
<sequence length="106" mass="12303">MKDMCAKCKKRDTCKKLCKKAEEYVNSDHVSQQECIGAFFNGKDVSEVATWDDVNLNNSTVLKTTILKLYFDDGKSVMDIYRMLPCSWQYVSEVIIKYKKKSQVKK</sequence>